<organism evidence="1 2">
    <name type="scientific">Chitinophaga dinghuensis</name>
    <dbReference type="NCBI Taxonomy" id="1539050"/>
    <lineage>
        <taxon>Bacteria</taxon>
        <taxon>Pseudomonadati</taxon>
        <taxon>Bacteroidota</taxon>
        <taxon>Chitinophagia</taxon>
        <taxon>Chitinophagales</taxon>
        <taxon>Chitinophagaceae</taxon>
        <taxon>Chitinophaga</taxon>
    </lineage>
</organism>
<dbReference type="EMBL" id="QLMA01000007">
    <property type="protein sequence ID" value="RAJ77544.1"/>
    <property type="molecule type" value="Genomic_DNA"/>
</dbReference>
<dbReference type="RefSeq" id="WP_111594123.1">
    <property type="nucleotide sequence ID" value="NZ_QLMA01000007.1"/>
</dbReference>
<gene>
    <name evidence="1" type="ORF">CLV59_107311</name>
</gene>
<comment type="caution">
    <text evidence="1">The sequence shown here is derived from an EMBL/GenBank/DDBJ whole genome shotgun (WGS) entry which is preliminary data.</text>
</comment>
<dbReference type="Proteomes" id="UP000249819">
    <property type="component" value="Unassembled WGS sequence"/>
</dbReference>
<sequence>MPLELEHIKDGLYYRYKGHIIRIEEVHYPFLPAMRLSMEAIPIENNELFMLGFETWGKSGEFIRHLTDGREFGLKRTQNTGWSVWINGVDVKTELHFIHEIQEIWLVLFKDVLRRRGDHPKPTLKLMYYQMPNTSASVKIGVYETGRYSGKAKKYNEVLPYQQQLYYLTWDCTFLFRNISFAIWLIVEPTTPSEILFEFDGRPWGLELVAGRGTKDEDTRAAAKWLHHHLVENVLRRLE</sequence>
<dbReference type="AlphaFoldDB" id="A0A327VT17"/>
<proteinExistence type="predicted"/>
<dbReference type="OrthoDB" id="649619at2"/>
<evidence type="ECO:0000313" key="2">
    <source>
        <dbReference type="Proteomes" id="UP000249819"/>
    </source>
</evidence>
<name>A0A327VT17_9BACT</name>
<protein>
    <submittedName>
        <fullName evidence="1">Uncharacterized protein</fullName>
    </submittedName>
</protein>
<accession>A0A327VT17</accession>
<reference evidence="1 2" key="1">
    <citation type="submission" date="2018-06" db="EMBL/GenBank/DDBJ databases">
        <title>Genomic Encyclopedia of Archaeal and Bacterial Type Strains, Phase II (KMG-II): from individual species to whole genera.</title>
        <authorList>
            <person name="Goeker M."/>
        </authorList>
    </citation>
    <scope>NUCLEOTIDE SEQUENCE [LARGE SCALE GENOMIC DNA]</scope>
    <source>
        <strain evidence="1 2">DSM 29821</strain>
    </source>
</reference>
<keyword evidence="2" id="KW-1185">Reference proteome</keyword>
<evidence type="ECO:0000313" key="1">
    <source>
        <dbReference type="EMBL" id="RAJ77544.1"/>
    </source>
</evidence>